<organism evidence="12 13">
    <name type="scientific">Marasmius crinis-equi</name>
    <dbReference type="NCBI Taxonomy" id="585013"/>
    <lineage>
        <taxon>Eukaryota</taxon>
        <taxon>Fungi</taxon>
        <taxon>Dikarya</taxon>
        <taxon>Basidiomycota</taxon>
        <taxon>Agaricomycotina</taxon>
        <taxon>Agaricomycetes</taxon>
        <taxon>Agaricomycetidae</taxon>
        <taxon>Agaricales</taxon>
        <taxon>Marasmiineae</taxon>
        <taxon>Marasmiaceae</taxon>
        <taxon>Marasmius</taxon>
    </lineage>
</organism>
<dbReference type="InterPro" id="IPR050288">
    <property type="entry name" value="Cellulose_deg_GH3"/>
</dbReference>
<gene>
    <name evidence="12" type="ORF">V5O48_008993</name>
</gene>
<comment type="pathway">
    <text evidence="2">Glycan metabolism; cellulose degradation.</text>
</comment>
<keyword evidence="8" id="KW-0326">Glycosidase</keyword>
<evidence type="ECO:0000256" key="9">
    <source>
        <dbReference type="ARBA" id="ARBA00023326"/>
    </source>
</evidence>
<evidence type="ECO:0000313" key="12">
    <source>
        <dbReference type="EMBL" id="KAL0572979.1"/>
    </source>
</evidence>
<dbReference type="InterPro" id="IPR002772">
    <property type="entry name" value="Glyco_hydro_3_C"/>
</dbReference>
<sequence length="734" mass="78836">MRRLLLFSVIWLLSTQHTKASTQRSWDESVRLANETVSQMTLDEKVGMVTGVGLYSSRCSGDTTAPKRSFSVSGLNVTIPALCLADGPAGLRPVKNVTGFPAGMNVASTFSRRLMHARGGAIGEEFRAKGWYYSFATQKAVEDGKGDFGADPYLTGEAAYETIAGAQSVGVQAVAKHYVVNNQETLRHSLNVVVGDRTFHEIYHYPYTRAIDANVSSIMCSYNLINGTYSCQNEDLYGPDGVVTKSGFQGFIVSDWGAAQGSTNDSVNAGLDMEQPGGVLPDAGGGVYGANLTTAVNDGIVPESKVDGMVTRILASWFRLGQDQDYPAVTIDTQHPDGTGPLNIPIDARSEQHTTLVREIGAASAVLLKNERETEDGSTVRGLPLSESKIKTLAVIGRDAKQLNQTCGIIGQCDEGTMVMGWGSGSILFDFVVPPVDAIQSHVGTSATVTTSLSNDPSDGSEAAQGKDAALVFVNAMSGEDLPFGEPLEGVAGDRLDLNLWHNGAELIESVAAVNPNTIVVVHSVGPVNASWSTHPNISAIVYAGAPGEQTGPAIVDILWGAVNPSGRLPFSMDDSEESYGTTIVNTTEALTVEYTEGLFIDYRYMDSKSIKPRYEFGFGLSYTTFEYSDLFIFASGDSQAIEFKVKNTGDFDGTEIPQLYLGYPESSGEPPRVLRGFDDVWLTTGETKTVKFLLSQKDLSIWDTPSQSWKRPEGMFKVEVGASIQDTRLTGSF</sequence>
<comment type="catalytic activity">
    <reaction evidence="1">
        <text>Hydrolysis of terminal, non-reducing beta-D-glucosyl residues with release of beta-D-glucose.</text>
        <dbReference type="EC" id="3.2.1.21"/>
    </reaction>
</comment>
<evidence type="ECO:0000256" key="10">
    <source>
        <dbReference type="SAM" id="SignalP"/>
    </source>
</evidence>
<dbReference type="EC" id="3.2.1.21" evidence="4"/>
<dbReference type="SUPFAM" id="SSF52279">
    <property type="entry name" value="Beta-D-glucan exohydrolase, C-terminal domain"/>
    <property type="match status" value="1"/>
</dbReference>
<evidence type="ECO:0000256" key="3">
    <source>
        <dbReference type="ARBA" id="ARBA00005336"/>
    </source>
</evidence>
<reference evidence="12 13" key="1">
    <citation type="submission" date="2024-02" db="EMBL/GenBank/DDBJ databases">
        <title>A draft genome for the cacao thread blight pathogen Marasmius crinis-equi.</title>
        <authorList>
            <person name="Cohen S.P."/>
            <person name="Baruah I.K."/>
            <person name="Amoako-Attah I."/>
            <person name="Bukari Y."/>
            <person name="Meinhardt L.W."/>
            <person name="Bailey B.A."/>
        </authorList>
    </citation>
    <scope>NUCLEOTIDE SEQUENCE [LARGE SCALE GENOMIC DNA]</scope>
    <source>
        <strain evidence="12 13">GH-76</strain>
    </source>
</reference>
<dbReference type="Pfam" id="PF14310">
    <property type="entry name" value="Fn3-like"/>
    <property type="match status" value="1"/>
</dbReference>
<keyword evidence="13" id="KW-1185">Reference proteome</keyword>
<evidence type="ECO:0000256" key="5">
    <source>
        <dbReference type="ARBA" id="ARBA00022801"/>
    </source>
</evidence>
<dbReference type="Pfam" id="PF00933">
    <property type="entry name" value="Glyco_hydro_3"/>
    <property type="match status" value="1"/>
</dbReference>
<evidence type="ECO:0000256" key="2">
    <source>
        <dbReference type="ARBA" id="ARBA00004987"/>
    </source>
</evidence>
<dbReference type="InterPro" id="IPR026891">
    <property type="entry name" value="Fn3-like"/>
</dbReference>
<dbReference type="PANTHER" id="PTHR42715:SF2">
    <property type="entry name" value="BETA-GLUCOSIDASE F-RELATED"/>
    <property type="match status" value="1"/>
</dbReference>
<dbReference type="PANTHER" id="PTHR42715">
    <property type="entry name" value="BETA-GLUCOSIDASE"/>
    <property type="match status" value="1"/>
</dbReference>
<dbReference type="SUPFAM" id="SSF51445">
    <property type="entry name" value="(Trans)glycosidases"/>
    <property type="match status" value="1"/>
</dbReference>
<evidence type="ECO:0000256" key="6">
    <source>
        <dbReference type="ARBA" id="ARBA00023001"/>
    </source>
</evidence>
<proteinExistence type="inferred from homology"/>
<dbReference type="InterPro" id="IPR017853">
    <property type="entry name" value="GH"/>
</dbReference>
<keyword evidence="6" id="KW-0136">Cellulose degradation</keyword>
<feature type="signal peptide" evidence="10">
    <location>
        <begin position="1"/>
        <end position="20"/>
    </location>
</feature>
<dbReference type="InterPro" id="IPR036962">
    <property type="entry name" value="Glyco_hydro_3_N_sf"/>
</dbReference>
<dbReference type="Gene3D" id="2.60.40.10">
    <property type="entry name" value="Immunoglobulins"/>
    <property type="match status" value="1"/>
</dbReference>
<dbReference type="SMART" id="SM01217">
    <property type="entry name" value="Fn3_like"/>
    <property type="match status" value="1"/>
</dbReference>
<name>A0ABR3FCD6_9AGAR</name>
<dbReference type="Proteomes" id="UP001465976">
    <property type="component" value="Unassembled WGS sequence"/>
</dbReference>
<feature type="chain" id="PRO_5045045076" description="beta-glucosidase" evidence="10">
    <location>
        <begin position="21"/>
        <end position="734"/>
    </location>
</feature>
<protein>
    <recommendedName>
        <fullName evidence="4">beta-glucosidase</fullName>
        <ecNumber evidence="4">3.2.1.21</ecNumber>
    </recommendedName>
</protein>
<comment type="similarity">
    <text evidence="3">Belongs to the glycosyl hydrolase 3 family.</text>
</comment>
<dbReference type="Gene3D" id="3.20.20.300">
    <property type="entry name" value="Glycoside hydrolase, family 3, N-terminal domain"/>
    <property type="match status" value="1"/>
</dbReference>
<comment type="caution">
    <text evidence="12">The sequence shown here is derived from an EMBL/GenBank/DDBJ whole genome shotgun (WGS) entry which is preliminary data.</text>
</comment>
<evidence type="ECO:0000256" key="7">
    <source>
        <dbReference type="ARBA" id="ARBA00023277"/>
    </source>
</evidence>
<evidence type="ECO:0000313" key="13">
    <source>
        <dbReference type="Proteomes" id="UP001465976"/>
    </source>
</evidence>
<keyword evidence="9" id="KW-0624">Polysaccharide degradation</keyword>
<keyword evidence="5" id="KW-0378">Hydrolase</keyword>
<evidence type="ECO:0000256" key="8">
    <source>
        <dbReference type="ARBA" id="ARBA00023295"/>
    </source>
</evidence>
<dbReference type="Pfam" id="PF01915">
    <property type="entry name" value="Glyco_hydro_3_C"/>
    <property type="match status" value="1"/>
</dbReference>
<dbReference type="EMBL" id="JBAHYK010000559">
    <property type="protein sequence ID" value="KAL0572979.1"/>
    <property type="molecule type" value="Genomic_DNA"/>
</dbReference>
<dbReference type="PRINTS" id="PR00133">
    <property type="entry name" value="GLHYDRLASE3"/>
</dbReference>
<dbReference type="InterPro" id="IPR036881">
    <property type="entry name" value="Glyco_hydro_3_C_sf"/>
</dbReference>
<dbReference type="Gene3D" id="3.40.50.1700">
    <property type="entry name" value="Glycoside hydrolase family 3 C-terminal domain"/>
    <property type="match status" value="1"/>
</dbReference>
<evidence type="ECO:0000256" key="1">
    <source>
        <dbReference type="ARBA" id="ARBA00000448"/>
    </source>
</evidence>
<keyword evidence="10" id="KW-0732">Signal</keyword>
<evidence type="ECO:0000259" key="11">
    <source>
        <dbReference type="SMART" id="SM01217"/>
    </source>
</evidence>
<dbReference type="InterPro" id="IPR001764">
    <property type="entry name" value="Glyco_hydro_3_N"/>
</dbReference>
<evidence type="ECO:0000256" key="4">
    <source>
        <dbReference type="ARBA" id="ARBA00012744"/>
    </source>
</evidence>
<accession>A0ABR3FCD6</accession>
<keyword evidence="7" id="KW-0119">Carbohydrate metabolism</keyword>
<feature type="domain" description="Fibronectin type III-like" evidence="11">
    <location>
        <begin position="656"/>
        <end position="725"/>
    </location>
</feature>
<dbReference type="InterPro" id="IPR013783">
    <property type="entry name" value="Ig-like_fold"/>
</dbReference>